<keyword evidence="2" id="KW-1185">Reference proteome</keyword>
<sequence>MPASNQERCISDHPTAGFTLEACPTRIAVFRKLTLTNFHSFRPSGVNLPMLGGKVWLEVLKFTPRFVNLMASSIEIFWLSRYLVTAAGFQNFSIYMLDQRG</sequence>
<proteinExistence type="predicted"/>
<dbReference type="EMBL" id="QTSX02002131">
    <property type="protein sequence ID" value="KAJ9079045.1"/>
    <property type="molecule type" value="Genomic_DNA"/>
</dbReference>
<evidence type="ECO:0000313" key="2">
    <source>
        <dbReference type="Proteomes" id="UP001165960"/>
    </source>
</evidence>
<comment type="caution">
    <text evidence="1">The sequence shown here is derived from an EMBL/GenBank/DDBJ whole genome shotgun (WGS) entry which is preliminary data.</text>
</comment>
<reference evidence="1" key="1">
    <citation type="submission" date="2022-04" db="EMBL/GenBank/DDBJ databases">
        <title>Genome of the entomopathogenic fungus Entomophthora muscae.</title>
        <authorList>
            <person name="Elya C."/>
            <person name="Lovett B.R."/>
            <person name="Lee E."/>
            <person name="Macias A.M."/>
            <person name="Hajek A.E."/>
            <person name="De Bivort B.L."/>
            <person name="Kasson M.T."/>
            <person name="De Fine Licht H.H."/>
            <person name="Stajich J.E."/>
        </authorList>
    </citation>
    <scope>NUCLEOTIDE SEQUENCE</scope>
    <source>
        <strain evidence="1">Berkeley</strain>
    </source>
</reference>
<protein>
    <submittedName>
        <fullName evidence="1">Uncharacterized protein</fullName>
    </submittedName>
</protein>
<evidence type="ECO:0000313" key="1">
    <source>
        <dbReference type="EMBL" id="KAJ9079045.1"/>
    </source>
</evidence>
<organism evidence="1 2">
    <name type="scientific">Entomophthora muscae</name>
    <dbReference type="NCBI Taxonomy" id="34485"/>
    <lineage>
        <taxon>Eukaryota</taxon>
        <taxon>Fungi</taxon>
        <taxon>Fungi incertae sedis</taxon>
        <taxon>Zoopagomycota</taxon>
        <taxon>Entomophthoromycotina</taxon>
        <taxon>Entomophthoromycetes</taxon>
        <taxon>Entomophthorales</taxon>
        <taxon>Entomophthoraceae</taxon>
        <taxon>Entomophthora</taxon>
    </lineage>
</organism>
<gene>
    <name evidence="1" type="ORF">DSO57_1000680</name>
</gene>
<dbReference type="Proteomes" id="UP001165960">
    <property type="component" value="Unassembled WGS sequence"/>
</dbReference>
<name>A0ACC2TWA1_9FUNG</name>
<accession>A0ACC2TWA1</accession>